<evidence type="ECO:0000256" key="2">
    <source>
        <dbReference type="ARBA" id="ARBA00022449"/>
    </source>
</evidence>
<dbReference type="Gene3D" id="1.20.1530.10">
    <property type="entry name" value="Na+/H+ antiporter like domain"/>
    <property type="match status" value="1"/>
</dbReference>
<feature type="transmembrane region" description="Helical" evidence="9">
    <location>
        <begin position="137"/>
        <end position="154"/>
    </location>
</feature>
<evidence type="ECO:0000256" key="7">
    <source>
        <dbReference type="ARBA" id="ARBA00023136"/>
    </source>
</evidence>
<feature type="transmembrane region" description="Helical" evidence="9">
    <location>
        <begin position="367"/>
        <end position="390"/>
    </location>
</feature>
<name>A0A840UF17_9FIRM</name>
<keyword evidence="2 9" id="KW-0050">Antiport</keyword>
<feature type="transmembrane region" description="Helical" evidence="9">
    <location>
        <begin position="31"/>
        <end position="49"/>
    </location>
</feature>
<keyword evidence="9" id="KW-0813">Transport</keyword>
<dbReference type="InterPro" id="IPR023171">
    <property type="entry name" value="Na/H_antiporter_dom_sf"/>
</dbReference>
<protein>
    <recommendedName>
        <fullName evidence="9">Na(+)/H(+) antiporter NhaA</fullName>
    </recommendedName>
    <alternativeName>
        <fullName evidence="9">Sodium/proton antiporter NhaA</fullName>
    </alternativeName>
</protein>
<dbReference type="RefSeq" id="WP_196611078.1">
    <property type="nucleotide sequence ID" value="NZ_JACHFH010000016.1"/>
</dbReference>
<feature type="transmembrane region" description="Helical" evidence="9">
    <location>
        <begin position="339"/>
        <end position="361"/>
    </location>
</feature>
<feature type="transmembrane region" description="Helical" evidence="9">
    <location>
        <begin position="101"/>
        <end position="125"/>
    </location>
</feature>
<keyword evidence="9" id="KW-0406">Ion transport</keyword>
<gene>
    <name evidence="9" type="primary">nhaA</name>
    <name evidence="10" type="ORF">HNR32_001469</name>
</gene>
<dbReference type="Proteomes" id="UP000559117">
    <property type="component" value="Unassembled WGS sequence"/>
</dbReference>
<feature type="transmembrane region" description="Helical" evidence="9">
    <location>
        <begin position="190"/>
        <end position="210"/>
    </location>
</feature>
<dbReference type="PANTHER" id="PTHR30341">
    <property type="entry name" value="SODIUM ION/PROTON ANTIPORTER NHAA-RELATED"/>
    <property type="match status" value="1"/>
</dbReference>
<feature type="transmembrane region" description="Helical" evidence="9">
    <location>
        <begin position="266"/>
        <end position="287"/>
    </location>
</feature>
<evidence type="ECO:0000256" key="6">
    <source>
        <dbReference type="ARBA" id="ARBA00023053"/>
    </source>
</evidence>
<comment type="caution">
    <text evidence="10">The sequence shown here is derived from an EMBL/GenBank/DDBJ whole genome shotgun (WGS) entry which is preliminary data.</text>
</comment>
<sequence>MKKIIRDIKTRTEILLAPFNWFFKNESGSGIILLIFAIIAMILANTAVADSYNKFLHTYLAIGTFKLSILHWINDGLMAIFFFVVGLEIKREFLFGELKSLSATILPVTAAIGGMLVPAVIYMVINWGEPTIKGWGIPMATDIAFSLGILSIAASQAPRSIAVFLTALAIVDDLGAIIVIALFYSNDVSLIYLIYGLLALLAAIVLNHYGNKNVILYIIMGIIAWRAFYEAGIHPTIAGVILGMTIPADNSQCSDKSLLHKIEHVLAPYSSWFIMPIFALANAGVPIEFSGLTQVFTPVSIGIVLGLVLGKPLGIFGTAWFLFKMKILKIPEYTSYKQFWGAGTLGGIGFTMSLFIASLAFTAIPEYLVAAKIGIILASCLSGLIGIIIFKTIKYEQC</sequence>
<proteinExistence type="inferred from homology"/>
<dbReference type="GO" id="GO:0005886">
    <property type="term" value="C:plasma membrane"/>
    <property type="evidence" value="ECO:0007669"/>
    <property type="project" value="UniProtKB-SubCell"/>
</dbReference>
<feature type="transmembrane region" description="Helical" evidence="9">
    <location>
        <begin position="299"/>
        <end position="323"/>
    </location>
</feature>
<dbReference type="EMBL" id="JACHFH010000016">
    <property type="protein sequence ID" value="MBB5336321.1"/>
    <property type="molecule type" value="Genomic_DNA"/>
</dbReference>
<keyword evidence="7 9" id="KW-0472">Membrane</keyword>
<dbReference type="AlphaFoldDB" id="A0A840UF17"/>
<comment type="catalytic activity">
    <reaction evidence="9">
        <text>Na(+)(in) + 2 H(+)(out) = Na(+)(out) + 2 H(+)(in)</text>
        <dbReference type="Rhea" id="RHEA:29251"/>
        <dbReference type="ChEBI" id="CHEBI:15378"/>
        <dbReference type="ChEBI" id="CHEBI:29101"/>
    </reaction>
</comment>
<evidence type="ECO:0000256" key="3">
    <source>
        <dbReference type="ARBA" id="ARBA00022475"/>
    </source>
</evidence>
<dbReference type="NCBIfam" id="NF007111">
    <property type="entry name" value="PRK09560.1"/>
    <property type="match status" value="1"/>
</dbReference>
<dbReference type="PANTHER" id="PTHR30341:SF0">
    <property type="entry name" value="NA(+)_H(+) ANTIPORTER NHAA"/>
    <property type="match status" value="1"/>
</dbReference>
<dbReference type="NCBIfam" id="TIGR00773">
    <property type="entry name" value="NhaA"/>
    <property type="match status" value="1"/>
</dbReference>
<comment type="subcellular location">
    <subcellularLocation>
        <location evidence="1">Cell inner membrane</location>
        <topology evidence="1">Multi-pass membrane protein</topology>
    </subcellularLocation>
    <subcellularLocation>
        <location evidence="9">Cell membrane</location>
        <topology evidence="9">Multi-pass membrane protein</topology>
    </subcellularLocation>
</comment>
<dbReference type="GO" id="GO:0015385">
    <property type="term" value="F:sodium:proton antiporter activity"/>
    <property type="evidence" value="ECO:0007669"/>
    <property type="project" value="UniProtKB-UniRule"/>
</dbReference>
<feature type="transmembrane region" description="Helical" evidence="9">
    <location>
        <begin position="69"/>
        <end position="89"/>
    </location>
</feature>
<keyword evidence="8 9" id="KW-0739">Sodium transport</keyword>
<evidence type="ECO:0000256" key="5">
    <source>
        <dbReference type="ARBA" id="ARBA00022989"/>
    </source>
</evidence>
<reference evidence="10 11" key="1">
    <citation type="submission" date="2020-08" db="EMBL/GenBank/DDBJ databases">
        <title>Genomic Encyclopedia of Type Strains, Phase IV (KMG-IV): sequencing the most valuable type-strain genomes for metagenomic binning, comparative biology and taxonomic classification.</title>
        <authorList>
            <person name="Goeker M."/>
        </authorList>
    </citation>
    <scope>NUCLEOTIDE SEQUENCE [LARGE SCALE GENOMIC DNA]</scope>
    <source>
        <strain evidence="10 11">DSM 24661</strain>
    </source>
</reference>
<keyword evidence="6 9" id="KW-0915">Sodium</keyword>
<evidence type="ECO:0000256" key="4">
    <source>
        <dbReference type="ARBA" id="ARBA00022692"/>
    </source>
</evidence>
<evidence type="ECO:0000256" key="9">
    <source>
        <dbReference type="HAMAP-Rule" id="MF_01844"/>
    </source>
</evidence>
<dbReference type="GO" id="GO:0006885">
    <property type="term" value="P:regulation of pH"/>
    <property type="evidence" value="ECO:0007669"/>
    <property type="project" value="UniProtKB-UniRule"/>
</dbReference>
<evidence type="ECO:0000313" key="11">
    <source>
        <dbReference type="Proteomes" id="UP000559117"/>
    </source>
</evidence>
<evidence type="ECO:0000256" key="1">
    <source>
        <dbReference type="ARBA" id="ARBA00004429"/>
    </source>
</evidence>
<dbReference type="Pfam" id="PF06965">
    <property type="entry name" value="Na_H_antiport_1"/>
    <property type="match status" value="1"/>
</dbReference>
<keyword evidence="11" id="KW-1185">Reference proteome</keyword>
<evidence type="ECO:0000313" key="10">
    <source>
        <dbReference type="EMBL" id="MBB5336321.1"/>
    </source>
</evidence>
<feature type="transmembrane region" description="Helical" evidence="9">
    <location>
        <begin position="161"/>
        <end position="184"/>
    </location>
</feature>
<dbReference type="InterPro" id="IPR004670">
    <property type="entry name" value="NhaA"/>
</dbReference>
<keyword evidence="4 9" id="KW-0812">Transmembrane</keyword>
<organism evidence="10 11">
    <name type="scientific">Pectinatus brassicae</name>
    <dbReference type="NCBI Taxonomy" id="862415"/>
    <lineage>
        <taxon>Bacteria</taxon>
        <taxon>Bacillati</taxon>
        <taxon>Bacillota</taxon>
        <taxon>Negativicutes</taxon>
        <taxon>Selenomonadales</taxon>
        <taxon>Selenomonadaceae</taxon>
        <taxon>Pectinatus</taxon>
    </lineage>
</organism>
<dbReference type="HAMAP" id="MF_01844">
    <property type="entry name" value="NhaA"/>
    <property type="match status" value="1"/>
</dbReference>
<keyword evidence="3 9" id="KW-1003">Cell membrane</keyword>
<evidence type="ECO:0000256" key="8">
    <source>
        <dbReference type="ARBA" id="ARBA00023201"/>
    </source>
</evidence>
<accession>A0A840UF17</accession>
<comment type="similarity">
    <text evidence="9">Belongs to the NhaA Na(+)/H(+) (TC 2.A.33) antiporter family.</text>
</comment>
<comment type="function">
    <text evidence="9">Na(+)/H(+) antiporter that extrudes sodium in exchange for external protons.</text>
</comment>
<keyword evidence="5 9" id="KW-1133">Transmembrane helix</keyword>